<accession>A0A7L5A2U3</accession>
<protein>
    <submittedName>
        <fullName evidence="1">Uncharacterized protein</fullName>
    </submittedName>
</protein>
<sequence>MPKQSFVQALKRHLGTLGLSGFIFLLLMGYTYGYIPQQTERLNARYFRVLEQVGHNFMEKVTAHHKINEGLAARIARQDWGEASAPAVQWTAKPAADTAGKEDLRAYITPTWERFSPEASNELLSVVRYARLPQRTAPTVEVHDNRLAFHDFPPPSLRLQDWKWGNAPGQAPRTSGLELLTAVPIDSFARGLTRPEVFQHFFICDLKSQRLLYGTTPSILSVAGSSKLPAWLGDTAALHAGRTADVLLAGRSYRLFVQPLRLDANTLLLCGAVSMDTFTAEQRAVAPQVVELALLLLLLGLLSLPFLKLALMGSRERLNRADVIRCAASLVLGSGIVLLALQSGIGRQALEQRLLTKQLTQLNTEVQTNLYGELDSLNQLAQGLDDHFSTHPTLRNAQDYPAGFVRKVAYDSLPGTAAARYFQHVGNHALWIDRNGYVCFAAGRQAPLYVPNLAQRPYFQATQAGQYHTLPTTRSTSTGVWRTPAAGDSAFYFQAIISYKDARPSAVLARRSRWQPDSATADTSPSVCIVDTRLRSLDQPVLPPGYGFCLLDHTGQVLLHSDRNLNLSENLLQDCDSPGALRSAMFSQRATTTKVHYQGQPHLLHIEPLPGLRMFLATFASLQPVRERQVQSLWGGALLLGGFWMCVGMFGLLRRLFRPTSRLLSTSRNSFPSLWPRRSYAKRYARIALAQAFGIVGFFFTGCFVSPVLQLYLLLLLPLYVYALTFRLLRLQQETRNESRAILYLLVATLTVINLLIVLYTGAVHACYALIYQAALGSVVWRLGQEHGWLPAWAKRLQARTHKHLQPIHRAAEKTWTKALIPQAIKNLRGLARYWGISTYQYTYVAMTLGWILILGILPAVYCYQIAYGIERAYQVHYAHTELLQRINASQNVRPPAAGWSSVNHYYTFFFETRPFSAPTSAAPSASARPVVEWLTRQLNAQRDVAAQNNLAFTQLLHQLVESASSPDQLALDRPATATAAPPRIDPDWQYAFTGMSGTGRPLLNDVIRIRSPYPEAPAGLAARIDGLYAGTHWFMRPTSFFQHPISWRLGLQLMTVGVLVALYALVLYALRRLFLPTFRTHRSEAQTPLVQPPCTSGVCQHRVLIAPNGSRVADLPADLQASLTGANRLDAELLPLDAKDINAWVNHLASADAALPVVVEHFDYRFHDAPLTLRKRLLVEYLVQRGAPVHILSRVHPVALATCAHGTEADCDDAAHQAQRQAGIDLLDCLAYFRTEYLPLTSPAPDQASVPPISDDVTAFFERECHSMPFLQAIQPQLSQALQARLASGQRMERENVVLTIERMAQFYFRSLWRMLTPHEQHLLFDLAQDGLVNWQNVEALDSLLQKGFVRVDKHGRLRVVNESFRNHIISAVPRQQALRYEQQDEEENTSWAEQRVPLLLLLSAGALFIFTTQRTFLSELQTVLAAIVGLLPLIERLFAAIPHSLSRGRAELKEAA</sequence>
<evidence type="ECO:0000313" key="1">
    <source>
        <dbReference type="EMBL" id="KAA9333203.1"/>
    </source>
</evidence>
<keyword evidence="2" id="KW-1185">Reference proteome</keyword>
<gene>
    <name evidence="1" type="ORF">F0P96_09490</name>
</gene>
<organism evidence="1 2">
    <name type="scientific">Hymenobacter busanensis</name>
    <dbReference type="NCBI Taxonomy" id="2607656"/>
    <lineage>
        <taxon>Bacteria</taxon>
        <taxon>Pseudomonadati</taxon>
        <taxon>Bacteroidota</taxon>
        <taxon>Cytophagia</taxon>
        <taxon>Cytophagales</taxon>
        <taxon>Hymenobacteraceae</taxon>
        <taxon>Hymenobacter</taxon>
    </lineage>
</organism>
<comment type="caution">
    <text evidence="1">The sequence shown here is derived from an EMBL/GenBank/DDBJ whole genome shotgun (WGS) entry which is preliminary data.</text>
</comment>
<evidence type="ECO:0000313" key="2">
    <source>
        <dbReference type="Proteomes" id="UP000326380"/>
    </source>
</evidence>
<dbReference type="EMBL" id="VTWU01000003">
    <property type="protein sequence ID" value="KAA9333203.1"/>
    <property type="molecule type" value="Genomic_DNA"/>
</dbReference>
<reference evidence="1 2" key="1">
    <citation type="submission" date="2019-09" db="EMBL/GenBank/DDBJ databases">
        <title>Genome sequence of Hymenobacter sp. M3.</title>
        <authorList>
            <person name="Srinivasan S."/>
        </authorList>
    </citation>
    <scope>NUCLEOTIDE SEQUENCE [LARGE SCALE GENOMIC DNA]</scope>
    <source>
        <strain evidence="1 2">M3</strain>
    </source>
</reference>
<dbReference type="RefSeq" id="WP_151078623.1">
    <property type="nucleotide sequence ID" value="NZ_CP047647.1"/>
</dbReference>
<name>A0A7L5A2U3_9BACT</name>
<proteinExistence type="predicted"/>
<dbReference type="Proteomes" id="UP000326380">
    <property type="component" value="Unassembled WGS sequence"/>
</dbReference>